<proteinExistence type="predicted"/>
<evidence type="ECO:0000256" key="2">
    <source>
        <dbReference type="SAM" id="Phobius"/>
    </source>
</evidence>
<keyword evidence="2" id="KW-0472">Membrane</keyword>
<feature type="transmembrane region" description="Helical" evidence="2">
    <location>
        <begin position="119"/>
        <end position="141"/>
    </location>
</feature>
<evidence type="ECO:0000313" key="4">
    <source>
        <dbReference type="Proteomes" id="UP000319160"/>
    </source>
</evidence>
<dbReference type="AlphaFoldDB" id="A0A553IAK7"/>
<name>A0A553IAK7_9PEZI</name>
<keyword evidence="4" id="KW-1185">Reference proteome</keyword>
<feature type="region of interest" description="Disordered" evidence="1">
    <location>
        <begin position="163"/>
        <end position="219"/>
    </location>
</feature>
<comment type="caution">
    <text evidence="3">The sequence shown here is derived from an EMBL/GenBank/DDBJ whole genome shotgun (WGS) entry which is preliminary data.</text>
</comment>
<organism evidence="3 4">
    <name type="scientific">Xylaria flabelliformis</name>
    <dbReference type="NCBI Taxonomy" id="2512241"/>
    <lineage>
        <taxon>Eukaryota</taxon>
        <taxon>Fungi</taxon>
        <taxon>Dikarya</taxon>
        <taxon>Ascomycota</taxon>
        <taxon>Pezizomycotina</taxon>
        <taxon>Sordariomycetes</taxon>
        <taxon>Xylariomycetidae</taxon>
        <taxon>Xylariales</taxon>
        <taxon>Xylariaceae</taxon>
        <taxon>Xylaria</taxon>
    </lineage>
</organism>
<gene>
    <name evidence="3" type="ORF">FHL15_002018</name>
</gene>
<dbReference type="OrthoDB" id="4774905at2759"/>
<reference evidence="4" key="1">
    <citation type="submission" date="2019-06" db="EMBL/GenBank/DDBJ databases">
        <title>Draft genome sequence of the griseofulvin-producing fungus Xylaria cubensis strain G536.</title>
        <authorList>
            <person name="Mead M.E."/>
            <person name="Raja H.A."/>
            <person name="Steenwyk J.L."/>
            <person name="Knowles S.L."/>
            <person name="Oberlies N.H."/>
            <person name="Rokas A."/>
        </authorList>
    </citation>
    <scope>NUCLEOTIDE SEQUENCE [LARGE SCALE GENOMIC DNA]</scope>
    <source>
        <strain evidence="4">G536</strain>
    </source>
</reference>
<keyword evidence="2" id="KW-0812">Transmembrane</keyword>
<keyword evidence="2" id="KW-1133">Transmembrane helix</keyword>
<feature type="compositionally biased region" description="Basic residues" evidence="1">
    <location>
        <begin position="168"/>
        <end position="177"/>
    </location>
</feature>
<evidence type="ECO:0000313" key="3">
    <source>
        <dbReference type="EMBL" id="TRX97224.1"/>
    </source>
</evidence>
<accession>A0A553IAK7</accession>
<sequence length="219" mass="24407">MARASSKAAETRVLISGSSVVVHEGVSYSPRPSIKIPIRDQDDYPTISTANSSYCQSTSTTHVFSPTSLTTIVISKTATTTLTTIAFVTSERTITTVAPTEAPILSSKPVRIVLSSGKIAGIVVGSITGLLILVLLFYLLLTRVKWLTRLAKYRLERKEKEYYERKAQRPKRPKRAKKPTDNTTRNSYKKKNTVDRKHAQHKRVVKTRPVSLLLAPNQR</sequence>
<dbReference type="EMBL" id="VFLP01000007">
    <property type="protein sequence ID" value="TRX97224.1"/>
    <property type="molecule type" value="Genomic_DNA"/>
</dbReference>
<protein>
    <submittedName>
        <fullName evidence="3">Uncharacterized protein</fullName>
    </submittedName>
</protein>
<dbReference type="Proteomes" id="UP000319160">
    <property type="component" value="Unassembled WGS sequence"/>
</dbReference>
<evidence type="ECO:0000256" key="1">
    <source>
        <dbReference type="SAM" id="MobiDB-lite"/>
    </source>
</evidence>